<evidence type="ECO:0000313" key="1">
    <source>
        <dbReference type="EMBL" id="KAJ8890479.1"/>
    </source>
</evidence>
<gene>
    <name evidence="1" type="ORF">PR048_009988</name>
</gene>
<comment type="caution">
    <text evidence="1">The sequence shown here is derived from an EMBL/GenBank/DDBJ whole genome shotgun (WGS) entry which is preliminary data.</text>
</comment>
<sequence length="413" mass="47129">MNVHISQFRPFTIGAGHTVLYKFIANKRACIDVHCPEGMCFHYTIISALFPAEQNGHRMISYLKPHEVLNTEGLSDPVVKHDIVREEHKQQRMCFVDYCDIESGLKPLSTCLPDNELSNTTTFNQHVLNPCSILLVCSYNHSLSNYFKFVGDDCMYQFVDKLVESTKWVAEIYSVTVAMKPEPPAGEAMLAAQKYNTQFELAKKKGVFPCDFVKSPDGLMYTSLPPEDTFYNVMEGEGISDEDYAHAQAAWDTFNYMNLLQYAIQHLYVDTCLLADVSENFGTACLAHYGLDPIMYVTAPSFSWDALLSMTYARLELFTDPDIYIFVACEEYHDALSDLPLPVTGIPPNVSHEKCLLTLVLKKKYVIHRETLKHYLMYGANLDSVHRVLHFEQYAWLVHYIEFDIDKHAQAAN</sequence>
<dbReference type="EMBL" id="JARBHB010000003">
    <property type="protein sequence ID" value="KAJ8890479.1"/>
    <property type="molecule type" value="Genomic_DNA"/>
</dbReference>
<name>A0ABQ9I1I2_9NEOP</name>
<accession>A0ABQ9I1I2</accession>
<protein>
    <submittedName>
        <fullName evidence="1">Uncharacterized protein</fullName>
    </submittedName>
</protein>
<evidence type="ECO:0000313" key="2">
    <source>
        <dbReference type="Proteomes" id="UP001159363"/>
    </source>
</evidence>
<keyword evidence="2" id="KW-1185">Reference proteome</keyword>
<organism evidence="1 2">
    <name type="scientific">Dryococelus australis</name>
    <dbReference type="NCBI Taxonomy" id="614101"/>
    <lineage>
        <taxon>Eukaryota</taxon>
        <taxon>Metazoa</taxon>
        <taxon>Ecdysozoa</taxon>
        <taxon>Arthropoda</taxon>
        <taxon>Hexapoda</taxon>
        <taxon>Insecta</taxon>
        <taxon>Pterygota</taxon>
        <taxon>Neoptera</taxon>
        <taxon>Polyneoptera</taxon>
        <taxon>Phasmatodea</taxon>
        <taxon>Verophasmatodea</taxon>
        <taxon>Anareolatae</taxon>
        <taxon>Phasmatidae</taxon>
        <taxon>Eurycanthinae</taxon>
        <taxon>Dryococelus</taxon>
    </lineage>
</organism>
<proteinExistence type="predicted"/>
<dbReference type="Proteomes" id="UP001159363">
    <property type="component" value="Chromosome 3"/>
</dbReference>
<dbReference type="PANTHER" id="PTHR31511:SF12">
    <property type="entry name" value="RHO TERMINATION FACTOR N-TERMINAL DOMAIN-CONTAINING PROTEIN"/>
    <property type="match status" value="1"/>
</dbReference>
<dbReference type="PANTHER" id="PTHR31511">
    <property type="entry name" value="PROTEIN CBG23764"/>
    <property type="match status" value="1"/>
</dbReference>
<reference evidence="1 2" key="1">
    <citation type="submission" date="2023-02" db="EMBL/GenBank/DDBJ databases">
        <title>LHISI_Scaffold_Assembly.</title>
        <authorList>
            <person name="Stuart O.P."/>
            <person name="Cleave R."/>
            <person name="Magrath M.J.L."/>
            <person name="Mikheyev A.S."/>
        </authorList>
    </citation>
    <scope>NUCLEOTIDE SEQUENCE [LARGE SCALE GENOMIC DNA]</scope>
    <source>
        <strain evidence="1">Daus_M_001</strain>
        <tissue evidence="1">Leg muscle</tissue>
    </source>
</reference>